<sequence>MIFLIAINLFFTVTILLNIWNSFGDLFWSEKWNILGLVAANYIMNVVLVIAFLRQKKIKDESEAYKMYGKYLEDVGLQLRSRQHEYMNQMHTMIGLAQTLPAEECAKAITEYGQIIIQDNEIKKKQFDICSDAIITAVVYGKEKQAEEQKVQFQHVIQEPLEDMRIPAHDLAEILNNLLNNAFEAVSELPYEEREVLLEISPNKIEVLNRLPSDFNEGLPSQIERVGYSTKGQNRGYGVSNVINIVKRYNGSFNIFKQNDMFIFEILLQ</sequence>
<dbReference type="InterPro" id="IPR032834">
    <property type="entry name" value="NatK-like_C"/>
</dbReference>
<keyword evidence="1" id="KW-0472">Membrane</keyword>
<name>A0A939DAR1_CLOAM</name>
<keyword evidence="1" id="KW-0812">Transmembrane</keyword>
<dbReference type="PANTHER" id="PTHR40448">
    <property type="entry name" value="TWO-COMPONENT SENSOR HISTIDINE KINASE"/>
    <property type="match status" value="1"/>
</dbReference>
<comment type="caution">
    <text evidence="3">The sequence shown here is derived from an EMBL/GenBank/DDBJ whole genome shotgun (WGS) entry which is preliminary data.</text>
</comment>
<protein>
    <submittedName>
        <fullName evidence="3">GHKL domain-containing protein</fullName>
    </submittedName>
</protein>
<gene>
    <name evidence="3" type="ORF">JYB65_13500</name>
</gene>
<dbReference type="InterPro" id="IPR036890">
    <property type="entry name" value="HATPase_C_sf"/>
</dbReference>
<evidence type="ECO:0000259" key="2">
    <source>
        <dbReference type="Pfam" id="PF14501"/>
    </source>
</evidence>
<dbReference type="AlphaFoldDB" id="A0A939DAR1"/>
<dbReference type="RefSeq" id="WP_206583219.1">
    <property type="nucleotide sequence ID" value="NZ_JAFJZZ010000009.1"/>
</dbReference>
<evidence type="ECO:0000256" key="1">
    <source>
        <dbReference type="SAM" id="Phobius"/>
    </source>
</evidence>
<dbReference type="Proteomes" id="UP000664545">
    <property type="component" value="Unassembled WGS sequence"/>
</dbReference>
<evidence type="ECO:0000313" key="4">
    <source>
        <dbReference type="Proteomes" id="UP000664545"/>
    </source>
</evidence>
<dbReference type="SUPFAM" id="SSF55874">
    <property type="entry name" value="ATPase domain of HSP90 chaperone/DNA topoisomerase II/histidine kinase"/>
    <property type="match status" value="1"/>
</dbReference>
<keyword evidence="1" id="KW-1133">Transmembrane helix</keyword>
<feature type="domain" description="Sensor histidine kinase NatK-like C-terminal" evidence="2">
    <location>
        <begin position="169"/>
        <end position="269"/>
    </location>
</feature>
<organism evidence="3 4">
    <name type="scientific">Clostridium aminobutyricum</name>
    <dbReference type="NCBI Taxonomy" id="33953"/>
    <lineage>
        <taxon>Bacteria</taxon>
        <taxon>Bacillati</taxon>
        <taxon>Bacillota</taxon>
        <taxon>Clostridia</taxon>
        <taxon>Eubacteriales</taxon>
        <taxon>Clostridiaceae</taxon>
        <taxon>Clostridium</taxon>
    </lineage>
</organism>
<proteinExistence type="predicted"/>
<keyword evidence="4" id="KW-1185">Reference proteome</keyword>
<feature type="transmembrane region" description="Helical" evidence="1">
    <location>
        <begin position="34"/>
        <end position="53"/>
    </location>
</feature>
<dbReference type="EMBL" id="JAFJZZ010000009">
    <property type="protein sequence ID" value="MBN7774376.1"/>
    <property type="molecule type" value="Genomic_DNA"/>
</dbReference>
<evidence type="ECO:0000313" key="3">
    <source>
        <dbReference type="EMBL" id="MBN7774376.1"/>
    </source>
</evidence>
<reference evidence="3" key="1">
    <citation type="submission" date="2021-02" db="EMBL/GenBank/DDBJ databases">
        <title>Abyssanaerobacter marinus gen.nov., sp., nov, anaerobic bacterium isolated from the Onnuri vent field of Indian Ocean and suggestion of Mogibacteriaceae fam. nov., and proposal of reclassification of ambiguous this family's genus member.</title>
        <authorList>
            <person name="Kim Y.J."/>
            <person name="Yang J.-A."/>
        </authorList>
    </citation>
    <scope>NUCLEOTIDE SEQUENCE</scope>
    <source>
        <strain evidence="3">DSM 2634</strain>
    </source>
</reference>
<dbReference type="GO" id="GO:0042802">
    <property type="term" value="F:identical protein binding"/>
    <property type="evidence" value="ECO:0007669"/>
    <property type="project" value="TreeGrafter"/>
</dbReference>
<dbReference type="Gene3D" id="3.30.565.10">
    <property type="entry name" value="Histidine kinase-like ATPase, C-terminal domain"/>
    <property type="match status" value="1"/>
</dbReference>
<accession>A0A939DAR1</accession>
<dbReference type="PANTHER" id="PTHR40448:SF1">
    <property type="entry name" value="TWO-COMPONENT SENSOR HISTIDINE KINASE"/>
    <property type="match status" value="1"/>
</dbReference>
<dbReference type="Pfam" id="PF14501">
    <property type="entry name" value="HATPase_c_5"/>
    <property type="match status" value="1"/>
</dbReference>